<feature type="compositionally biased region" description="Low complexity" evidence="1">
    <location>
        <begin position="233"/>
        <end position="248"/>
    </location>
</feature>
<feature type="region of interest" description="Disordered" evidence="1">
    <location>
        <begin position="423"/>
        <end position="480"/>
    </location>
</feature>
<sequence length="809" mass="80003">MARRMPTPRAAAGAMPPPDGRAALETDIDDDASIPDLVDDTDASDDAHDTRAPELRRPRTHPRPAPRAHGAMARSAAGELRARAALSVGNTLAAPVVVLQATSDEDADDDADAAVGRAVSREHFGAGGMLARLPADASAELVAARFAAAAAVASARAAARASARHVGALHRPPRAARAPPSPHAGPVRTLWRQATLVPRGGLATRHAPSDDMEDGDGDGDGDGRDGDEPCPRLVSLSSDESVSDASDASFSPFFSPTAAAAATAAATAAAATAARPARAAAAGSGGRRARGRYRTTAIVPNLEPLPASSNGDNGGGGESGGGGGSGGGDGGSVGRARGRARGRRLPAAASSARSDDSPPRLVWCDSGSDSGSDSRSDSRSDSGSDAVDAGANERSFGAPRAATSSAALIAAIEFVAFASAHASEQASDSESDSVPWLYDPSDMSDMSDDGGDAAGWPREHAAGGMQHGGGQRAGAAGPRRGGYDGSSIAYWHWQHGASGVFASMGVPALLPGIADVVLADGSRLAALLGPARASVAAIAALERIAPPLGHGARHDGDGDGRRGGGDGGGGGGGGRDDDGDGDGDGDAPCCVICLDTYMQLNLQALIASPALPHARSGADAGAVGAGAGAGVRAGARQPPAQTLATFVESSMAASMPTSMPTSMAASMAASGHERSALAAFRAQAARHRVSPIGSSGHADDHSQPVPPGSHTRRASPPGRGAASARARARAAADGTSDMSARPLTSIVGGAMAASARLPGTGGVTGAPARLGGSGAVRRPRAWLRPPTPAASGTLGSRAASPMPARHPGA</sequence>
<organism evidence="2 3">
    <name type="scientific">Diacronema lutheri</name>
    <name type="common">Unicellular marine alga</name>
    <name type="synonym">Monochrysis lutheri</name>
    <dbReference type="NCBI Taxonomy" id="2081491"/>
    <lineage>
        <taxon>Eukaryota</taxon>
        <taxon>Haptista</taxon>
        <taxon>Haptophyta</taxon>
        <taxon>Pavlovophyceae</taxon>
        <taxon>Pavlovales</taxon>
        <taxon>Pavlovaceae</taxon>
        <taxon>Diacronema</taxon>
    </lineage>
</organism>
<feature type="compositionally biased region" description="Acidic residues" evidence="1">
    <location>
        <begin position="26"/>
        <end position="44"/>
    </location>
</feature>
<feature type="region of interest" description="Disordered" evidence="1">
    <location>
        <begin position="164"/>
        <end position="248"/>
    </location>
</feature>
<feature type="compositionally biased region" description="Basic and acidic residues" evidence="1">
    <location>
        <begin position="221"/>
        <end position="230"/>
    </location>
</feature>
<dbReference type="Proteomes" id="UP000751190">
    <property type="component" value="Unassembled WGS sequence"/>
</dbReference>
<keyword evidence="3" id="KW-1185">Reference proteome</keyword>
<evidence type="ECO:0000313" key="3">
    <source>
        <dbReference type="Proteomes" id="UP000751190"/>
    </source>
</evidence>
<comment type="caution">
    <text evidence="2">The sequence shown here is derived from an EMBL/GenBank/DDBJ whole genome shotgun (WGS) entry which is preliminary data.</text>
</comment>
<feature type="compositionally biased region" description="Acidic residues" evidence="1">
    <location>
        <begin position="210"/>
        <end position="220"/>
    </location>
</feature>
<feature type="region of interest" description="Disordered" evidence="1">
    <location>
        <begin position="680"/>
        <end position="739"/>
    </location>
</feature>
<gene>
    <name evidence="2" type="ORF">KFE25_011248</name>
</gene>
<feature type="region of interest" description="Disordered" evidence="1">
    <location>
        <begin position="279"/>
        <end position="392"/>
    </location>
</feature>
<feature type="region of interest" description="Disordered" evidence="1">
    <location>
        <begin position="759"/>
        <end position="809"/>
    </location>
</feature>
<proteinExistence type="predicted"/>
<feature type="compositionally biased region" description="Basic and acidic residues" evidence="1">
    <location>
        <begin position="552"/>
        <end position="564"/>
    </location>
</feature>
<feature type="region of interest" description="Disordered" evidence="1">
    <location>
        <begin position="1"/>
        <end position="76"/>
    </location>
</feature>
<feature type="compositionally biased region" description="Low complexity" evidence="1">
    <location>
        <begin position="714"/>
        <end position="732"/>
    </location>
</feature>
<dbReference type="EMBL" id="JAGTXO010000017">
    <property type="protein sequence ID" value="KAG8463251.1"/>
    <property type="molecule type" value="Genomic_DNA"/>
</dbReference>
<feature type="compositionally biased region" description="Basic and acidic residues" evidence="1">
    <location>
        <begin position="45"/>
        <end position="57"/>
    </location>
</feature>
<feature type="compositionally biased region" description="Gly residues" evidence="1">
    <location>
        <begin position="312"/>
        <end position="333"/>
    </location>
</feature>
<evidence type="ECO:0000256" key="1">
    <source>
        <dbReference type="SAM" id="MobiDB-lite"/>
    </source>
</evidence>
<name>A0A8J6C9Q5_DIALT</name>
<evidence type="ECO:0000313" key="2">
    <source>
        <dbReference type="EMBL" id="KAG8463251.1"/>
    </source>
</evidence>
<dbReference type="OMA" id="SSIAYWH"/>
<protein>
    <submittedName>
        <fullName evidence="2">Uncharacterized protein</fullName>
    </submittedName>
</protein>
<feature type="compositionally biased region" description="Low complexity" evidence="1">
    <location>
        <begin position="1"/>
        <end position="14"/>
    </location>
</feature>
<accession>A0A8J6C9Q5</accession>
<feature type="compositionally biased region" description="Basic and acidic residues" evidence="1">
    <location>
        <begin position="372"/>
        <end position="382"/>
    </location>
</feature>
<feature type="region of interest" description="Disordered" evidence="1">
    <location>
        <begin position="547"/>
        <end position="581"/>
    </location>
</feature>
<reference evidence="2" key="1">
    <citation type="submission" date="2021-05" db="EMBL/GenBank/DDBJ databases">
        <title>The genome of the haptophyte Pavlova lutheri (Diacronema luteri, Pavlovales) - a model for lipid biosynthesis in eukaryotic algae.</title>
        <authorList>
            <person name="Hulatt C.J."/>
            <person name="Posewitz M.C."/>
        </authorList>
    </citation>
    <scope>NUCLEOTIDE SEQUENCE</scope>
    <source>
        <strain evidence="2">NIVA-4/92</strain>
    </source>
</reference>
<dbReference type="AlphaFoldDB" id="A0A8J6C9Q5"/>